<proteinExistence type="predicted"/>
<protein>
    <submittedName>
        <fullName evidence="1">Uncharacterized protein</fullName>
    </submittedName>
</protein>
<dbReference type="EnsemblMetazoa" id="GBRI039975-RA">
    <property type="protein sequence ID" value="GBRI039975-PA"/>
    <property type="gene ID" value="GBRI039975"/>
</dbReference>
<organism evidence="1 2">
    <name type="scientific">Glossina brevipalpis</name>
    <dbReference type="NCBI Taxonomy" id="37001"/>
    <lineage>
        <taxon>Eukaryota</taxon>
        <taxon>Metazoa</taxon>
        <taxon>Ecdysozoa</taxon>
        <taxon>Arthropoda</taxon>
        <taxon>Hexapoda</taxon>
        <taxon>Insecta</taxon>
        <taxon>Pterygota</taxon>
        <taxon>Neoptera</taxon>
        <taxon>Endopterygota</taxon>
        <taxon>Diptera</taxon>
        <taxon>Brachycera</taxon>
        <taxon>Muscomorpha</taxon>
        <taxon>Hippoboscoidea</taxon>
        <taxon>Glossinidae</taxon>
        <taxon>Glossina</taxon>
    </lineage>
</organism>
<evidence type="ECO:0000313" key="2">
    <source>
        <dbReference type="Proteomes" id="UP000091820"/>
    </source>
</evidence>
<evidence type="ECO:0000313" key="1">
    <source>
        <dbReference type="EnsemblMetazoa" id="GBRI039975-PA"/>
    </source>
</evidence>
<dbReference type="VEuPathDB" id="VectorBase:GBRI039975"/>
<name>A0A1A9WAJ8_9MUSC</name>
<reference evidence="1" key="2">
    <citation type="submission" date="2020-05" db="UniProtKB">
        <authorList>
            <consortium name="EnsemblMetazoa"/>
        </authorList>
    </citation>
    <scope>IDENTIFICATION</scope>
    <source>
        <strain evidence="1">IAEA</strain>
    </source>
</reference>
<reference evidence="2" key="1">
    <citation type="submission" date="2014-03" db="EMBL/GenBank/DDBJ databases">
        <authorList>
            <person name="Aksoy S."/>
            <person name="Warren W."/>
            <person name="Wilson R.K."/>
        </authorList>
    </citation>
    <scope>NUCLEOTIDE SEQUENCE [LARGE SCALE GENOMIC DNA]</scope>
    <source>
        <strain evidence="2">IAEA</strain>
    </source>
</reference>
<dbReference type="VEuPathDB" id="VectorBase:GBRI012292"/>
<sequence>MIKTIFQKYKVDPLSNSLWNIYCVSPDLDLFLLSEQLVVNKFITMTLNQTVFNGRMLSCLLVNGVG</sequence>
<keyword evidence="2" id="KW-1185">Reference proteome</keyword>
<dbReference type="EnsemblMetazoa" id="GBRI012292-RA">
    <property type="protein sequence ID" value="GBRI012292-PA"/>
    <property type="gene ID" value="GBRI012292"/>
</dbReference>
<dbReference type="AlphaFoldDB" id="A0A1A9WAJ8"/>
<accession>A0A1A9WAJ8</accession>
<dbReference type="Proteomes" id="UP000091820">
    <property type="component" value="Unassembled WGS sequence"/>
</dbReference>